<accession>A0AB32TGB5</accession>
<keyword evidence="3" id="KW-1185">Reference proteome</keyword>
<dbReference type="RefSeq" id="XP_068072522.1">
    <property type="nucleotide sequence ID" value="XM_068216421.2"/>
</dbReference>
<dbReference type="InterPro" id="IPR036179">
    <property type="entry name" value="Ig-like_dom_sf"/>
</dbReference>
<gene>
    <name evidence="4" type="primary">LOC100151078</name>
</gene>
<feature type="domain" description="Immunoglobulin" evidence="2">
    <location>
        <begin position="592"/>
        <end position="696"/>
    </location>
</feature>
<dbReference type="Pfam" id="PF07686">
    <property type="entry name" value="V-set"/>
    <property type="match status" value="2"/>
</dbReference>
<protein>
    <submittedName>
        <fullName evidence="4">Uncharacterized protein isoform X1</fullName>
    </submittedName>
</protein>
<keyword evidence="1" id="KW-0732">Signal</keyword>
<dbReference type="Proteomes" id="UP000000437">
    <property type="component" value="Chromosome 22"/>
</dbReference>
<feature type="chain" id="PRO_5044199038" evidence="1">
    <location>
        <begin position="23"/>
        <end position="744"/>
    </location>
</feature>
<evidence type="ECO:0000259" key="2">
    <source>
        <dbReference type="SMART" id="SM00409"/>
    </source>
</evidence>
<evidence type="ECO:0000313" key="4">
    <source>
        <dbReference type="RefSeq" id="XP_068072522.1"/>
    </source>
</evidence>
<dbReference type="PANTHER" id="PTHR21063:SF4">
    <property type="entry name" value="CD48 ANTIGEN-RELATED"/>
    <property type="match status" value="1"/>
</dbReference>
<feature type="domain" description="Immunoglobulin" evidence="2">
    <location>
        <begin position="280"/>
        <end position="379"/>
    </location>
</feature>
<feature type="domain" description="Immunoglobulin" evidence="2">
    <location>
        <begin position="135"/>
        <end position="238"/>
    </location>
</feature>
<organism evidence="3 4">
    <name type="scientific">Danio rerio</name>
    <name type="common">Zebrafish</name>
    <name type="synonym">Brachydanio rerio</name>
    <dbReference type="NCBI Taxonomy" id="7955"/>
    <lineage>
        <taxon>Eukaryota</taxon>
        <taxon>Metazoa</taxon>
        <taxon>Chordata</taxon>
        <taxon>Craniata</taxon>
        <taxon>Vertebrata</taxon>
        <taxon>Euteleostomi</taxon>
        <taxon>Actinopterygii</taxon>
        <taxon>Neopterygii</taxon>
        <taxon>Teleostei</taxon>
        <taxon>Ostariophysi</taxon>
        <taxon>Cypriniformes</taxon>
        <taxon>Danionidae</taxon>
        <taxon>Danioninae</taxon>
        <taxon>Danio</taxon>
    </lineage>
</organism>
<feature type="domain" description="Immunoglobulin" evidence="2">
    <location>
        <begin position="491"/>
        <end position="591"/>
    </location>
</feature>
<reference evidence="4" key="1">
    <citation type="submission" date="2025-08" db="UniProtKB">
        <authorList>
            <consortium name="RefSeq"/>
        </authorList>
    </citation>
    <scope>IDENTIFICATION</scope>
    <source>
        <strain evidence="4">Tuebingen</strain>
        <tissue evidence="4">Fibroblasts and whole tissue</tissue>
    </source>
</reference>
<dbReference type="SMART" id="SM00409">
    <property type="entry name" value="IG"/>
    <property type="match status" value="6"/>
</dbReference>
<dbReference type="PANTHER" id="PTHR21063">
    <property type="entry name" value="LFA-3"/>
    <property type="match status" value="1"/>
</dbReference>
<dbReference type="AlphaFoldDB" id="A0AB32TGB5"/>
<dbReference type="InterPro" id="IPR013106">
    <property type="entry name" value="Ig_V-set"/>
</dbReference>
<name>A0AB32TGB5_DANRE</name>
<dbReference type="Gene3D" id="2.60.40.10">
    <property type="entry name" value="Immunoglobulins"/>
    <property type="match status" value="6"/>
</dbReference>
<dbReference type="SUPFAM" id="SSF48726">
    <property type="entry name" value="Immunoglobulin"/>
    <property type="match status" value="6"/>
</dbReference>
<feature type="domain" description="Immunoglobulin" evidence="2">
    <location>
        <begin position="385"/>
        <end position="490"/>
    </location>
</feature>
<sequence>MNNKSKMFLSFLIMLGVLATDADIVKTISAKEGDSVTLNLDPTEMQGFKGIQWRFGYEGSRVAQMMGNESSYTSDDIFRDRLELNKQTGSLTIKNVRTKHSGLYKAELDHMNMTSHQLFIVTVYESPSDAGQAEIKSLSVMEGDSAILHTDVTELHGDELMVWRFGDEGKLIAKRDTETKSSSFIDTEERFVHRLELDQTGSLTIKNMRNSDSGLYIVKISSSKDTVYKKFSIAVSVLGLSPGSIAGIVVSFLLLLAVSVIGASCYRSKISELRLQTYENKTVMVKLGDDVTLHSDAQILAEDHIVWTFENRSAFIAEIKQEVRETFDAHGIFTDRLMLDETASLTIRNTGLDHFGYYILKVRRIGGFTFYKRFHVVVSDFSEEDWRMLVMEGDDVTLNSGTELDENVHVKWLFGDECLKSPIAEISGATGEILTYDGNVNGRFRDRLRLDHQTGSLTIIKTGPEDSGTFEIQTMNCKRTHFGHRMVSVNERRISVEEGKNVTLEIDSEVQHDDQILWMFGVDETLVAQTRGGTIETHDDAADGRFANRLTLEESGSLAISNITAEHTGVYKAQIIRRGKTSYKKFKVVMLAEFVPVKKGEDVTLHTDYKVKAEDQIQWKFGHKNSLIAEMNGESREITMHDDVLNGKFKDRLMLEKETGSLTITNVTTDLSGVYKMKISTSAGTSTNKSFNVFATVTSKVSITSEEEEMNAEKEVIESSTVDMQLLSEEAPVRMTSIKGTSSL</sequence>
<dbReference type="InterPro" id="IPR003599">
    <property type="entry name" value="Ig_sub"/>
</dbReference>
<evidence type="ECO:0000256" key="1">
    <source>
        <dbReference type="SAM" id="SignalP"/>
    </source>
</evidence>
<proteinExistence type="predicted"/>
<feature type="domain" description="Immunoglobulin" evidence="2">
    <location>
        <begin position="25"/>
        <end position="124"/>
    </location>
</feature>
<dbReference type="GeneID" id="100151078"/>
<dbReference type="InterPro" id="IPR013783">
    <property type="entry name" value="Ig-like_fold"/>
</dbReference>
<feature type="signal peptide" evidence="1">
    <location>
        <begin position="1"/>
        <end position="22"/>
    </location>
</feature>
<evidence type="ECO:0000313" key="3">
    <source>
        <dbReference type="Proteomes" id="UP000000437"/>
    </source>
</evidence>